<dbReference type="Proteomes" id="UP000009047">
    <property type="component" value="Chromosome"/>
</dbReference>
<accession>E1QLH3</accession>
<dbReference type="AlphaFoldDB" id="E1QLH3"/>
<dbReference type="STRING" id="644282.Deba_3055"/>
<organism evidence="1 2">
    <name type="scientific">Desulfarculus baarsii (strain ATCC 33931 / DSM 2075 / LMG 7858 / VKM B-1802 / 2st14)</name>
    <dbReference type="NCBI Taxonomy" id="644282"/>
    <lineage>
        <taxon>Bacteria</taxon>
        <taxon>Pseudomonadati</taxon>
        <taxon>Thermodesulfobacteriota</taxon>
        <taxon>Desulfarculia</taxon>
        <taxon>Desulfarculales</taxon>
        <taxon>Desulfarculaceae</taxon>
        <taxon>Desulfarculus</taxon>
    </lineage>
</organism>
<evidence type="ECO:0000313" key="2">
    <source>
        <dbReference type="Proteomes" id="UP000009047"/>
    </source>
</evidence>
<proteinExistence type="predicted"/>
<gene>
    <name evidence="1" type="ordered locus">Deba_3055</name>
</gene>
<dbReference type="RefSeq" id="WP_013259845.1">
    <property type="nucleotide sequence ID" value="NC_014365.1"/>
</dbReference>
<dbReference type="KEGG" id="dbr:Deba_3055"/>
<sequence>MTRLITPEELRCLFGLTPPSPELERRLADEEARRQATAIASAIRHLAAALGRLNREGSLEAVGRRHMEQYR</sequence>
<reference evidence="1 2" key="1">
    <citation type="journal article" date="2010" name="Stand. Genomic Sci.">
        <title>Complete genome sequence of Desulfarculus baarsii type strain (2st14).</title>
        <authorList>
            <person name="Sun H."/>
            <person name="Spring S."/>
            <person name="Lapidus A."/>
            <person name="Davenport K."/>
            <person name="Del Rio T.G."/>
            <person name="Tice H."/>
            <person name="Nolan M."/>
            <person name="Copeland A."/>
            <person name="Cheng J.F."/>
            <person name="Lucas S."/>
            <person name="Tapia R."/>
            <person name="Goodwin L."/>
            <person name="Pitluck S."/>
            <person name="Ivanova N."/>
            <person name="Pagani I."/>
            <person name="Mavromatis K."/>
            <person name="Ovchinnikova G."/>
            <person name="Pati A."/>
            <person name="Chen A."/>
            <person name="Palaniappan K."/>
            <person name="Hauser L."/>
            <person name="Chang Y.J."/>
            <person name="Jeffries C.D."/>
            <person name="Detter J.C."/>
            <person name="Han C."/>
            <person name="Rohde M."/>
            <person name="Brambilla E."/>
            <person name="Goker M."/>
            <person name="Woyke T."/>
            <person name="Bristow J."/>
            <person name="Eisen J.A."/>
            <person name="Markowitz V."/>
            <person name="Hugenholtz P."/>
            <person name="Kyrpides N.C."/>
            <person name="Klenk H.P."/>
            <person name="Land M."/>
        </authorList>
    </citation>
    <scope>NUCLEOTIDE SEQUENCE [LARGE SCALE GENOMIC DNA]</scope>
    <source>
        <strain evidence="2">ATCC 33931 / DSM 2075 / LMG 7858 / VKM B-1802 / 2st14</strain>
    </source>
</reference>
<keyword evidence="2" id="KW-1185">Reference proteome</keyword>
<name>E1QLH3_DESB2</name>
<dbReference type="EMBL" id="CP002085">
    <property type="protein sequence ID" value="ADK86408.1"/>
    <property type="molecule type" value="Genomic_DNA"/>
</dbReference>
<protein>
    <submittedName>
        <fullName evidence="1">Uncharacterized protein</fullName>
    </submittedName>
</protein>
<evidence type="ECO:0000313" key="1">
    <source>
        <dbReference type="EMBL" id="ADK86408.1"/>
    </source>
</evidence>
<dbReference type="HOGENOM" id="CLU_2733424_0_0_7"/>